<keyword evidence="2" id="KW-1185">Reference proteome</keyword>
<dbReference type="EMBL" id="VSRR010014755">
    <property type="protein sequence ID" value="MPC57400.1"/>
    <property type="molecule type" value="Genomic_DNA"/>
</dbReference>
<dbReference type="AlphaFoldDB" id="A0A5B7GAU2"/>
<evidence type="ECO:0000313" key="2">
    <source>
        <dbReference type="Proteomes" id="UP000324222"/>
    </source>
</evidence>
<organism evidence="1 2">
    <name type="scientific">Portunus trituberculatus</name>
    <name type="common">Swimming crab</name>
    <name type="synonym">Neptunus trituberculatus</name>
    <dbReference type="NCBI Taxonomy" id="210409"/>
    <lineage>
        <taxon>Eukaryota</taxon>
        <taxon>Metazoa</taxon>
        <taxon>Ecdysozoa</taxon>
        <taxon>Arthropoda</taxon>
        <taxon>Crustacea</taxon>
        <taxon>Multicrustacea</taxon>
        <taxon>Malacostraca</taxon>
        <taxon>Eumalacostraca</taxon>
        <taxon>Eucarida</taxon>
        <taxon>Decapoda</taxon>
        <taxon>Pleocyemata</taxon>
        <taxon>Brachyura</taxon>
        <taxon>Eubrachyura</taxon>
        <taxon>Portunoidea</taxon>
        <taxon>Portunidae</taxon>
        <taxon>Portuninae</taxon>
        <taxon>Portunus</taxon>
    </lineage>
</organism>
<accession>A0A5B7GAU2</accession>
<gene>
    <name evidence="1" type="ORF">E2C01_051379</name>
</gene>
<evidence type="ECO:0000313" key="1">
    <source>
        <dbReference type="EMBL" id="MPC57400.1"/>
    </source>
</evidence>
<protein>
    <submittedName>
        <fullName evidence="1">Uncharacterized protein</fullName>
    </submittedName>
</protein>
<name>A0A5B7GAU2_PORTR</name>
<sequence length="53" mass="5829">MEGGREKSDRVSGGEVAEKSWRRVCALPRRTVVCGRCAGASPYIMEEPRPAVH</sequence>
<comment type="caution">
    <text evidence="1">The sequence shown here is derived from an EMBL/GenBank/DDBJ whole genome shotgun (WGS) entry which is preliminary data.</text>
</comment>
<reference evidence="1 2" key="1">
    <citation type="submission" date="2019-05" db="EMBL/GenBank/DDBJ databases">
        <title>Another draft genome of Portunus trituberculatus and its Hox gene families provides insights of decapod evolution.</title>
        <authorList>
            <person name="Jeong J.-H."/>
            <person name="Song I."/>
            <person name="Kim S."/>
            <person name="Choi T."/>
            <person name="Kim D."/>
            <person name="Ryu S."/>
            <person name="Kim W."/>
        </authorList>
    </citation>
    <scope>NUCLEOTIDE SEQUENCE [LARGE SCALE GENOMIC DNA]</scope>
    <source>
        <tissue evidence="1">Muscle</tissue>
    </source>
</reference>
<dbReference type="Proteomes" id="UP000324222">
    <property type="component" value="Unassembled WGS sequence"/>
</dbReference>
<proteinExistence type="predicted"/>